<dbReference type="EMBL" id="CM004390">
    <property type="protein sequence ID" value="OAY51757.1"/>
    <property type="molecule type" value="Genomic_DNA"/>
</dbReference>
<dbReference type="Pfam" id="PF07795">
    <property type="entry name" value="DUF1635"/>
    <property type="match status" value="1"/>
</dbReference>
<dbReference type="Gramene" id="Manes.04G030300.1.v8.1">
    <property type="protein sequence ID" value="Manes.04G030300.1.v8.1.CDS"/>
    <property type="gene ID" value="Manes.04G030300.v8.1"/>
</dbReference>
<evidence type="ECO:0000313" key="2">
    <source>
        <dbReference type="EMBL" id="OAY51757.1"/>
    </source>
</evidence>
<gene>
    <name evidence="2" type="ORF">MANES_04G030300v8</name>
</gene>
<dbReference type="PANTHER" id="PTHR33431">
    <property type="entry name" value="ENABLED-LIKE PROTEIN (DUF1635)"/>
    <property type="match status" value="1"/>
</dbReference>
<proteinExistence type="predicted"/>
<organism evidence="2 3">
    <name type="scientific">Manihot esculenta</name>
    <name type="common">Cassava</name>
    <name type="synonym">Jatropha manihot</name>
    <dbReference type="NCBI Taxonomy" id="3983"/>
    <lineage>
        <taxon>Eukaryota</taxon>
        <taxon>Viridiplantae</taxon>
        <taxon>Streptophyta</taxon>
        <taxon>Embryophyta</taxon>
        <taxon>Tracheophyta</taxon>
        <taxon>Spermatophyta</taxon>
        <taxon>Magnoliopsida</taxon>
        <taxon>eudicotyledons</taxon>
        <taxon>Gunneridae</taxon>
        <taxon>Pentapetalae</taxon>
        <taxon>rosids</taxon>
        <taxon>fabids</taxon>
        <taxon>Malpighiales</taxon>
        <taxon>Euphorbiaceae</taxon>
        <taxon>Crotonoideae</taxon>
        <taxon>Manihoteae</taxon>
        <taxon>Manihot</taxon>
    </lineage>
</organism>
<dbReference type="OMA" id="SPEFSNF"/>
<dbReference type="STRING" id="3983.A0A2C9W1J6"/>
<reference evidence="3" key="1">
    <citation type="journal article" date="2016" name="Nat. Biotechnol.">
        <title>Sequencing wild and cultivated cassava and related species reveals extensive interspecific hybridization and genetic diversity.</title>
        <authorList>
            <person name="Bredeson J.V."/>
            <person name="Lyons J.B."/>
            <person name="Prochnik S.E."/>
            <person name="Wu G.A."/>
            <person name="Ha C.M."/>
            <person name="Edsinger-Gonzales E."/>
            <person name="Grimwood J."/>
            <person name="Schmutz J."/>
            <person name="Rabbi I.Y."/>
            <person name="Egesi C."/>
            <person name="Nauluvula P."/>
            <person name="Lebot V."/>
            <person name="Ndunguru J."/>
            <person name="Mkamilo G."/>
            <person name="Bart R.S."/>
            <person name="Setter T.L."/>
            <person name="Gleadow R.M."/>
            <person name="Kulakow P."/>
            <person name="Ferguson M.E."/>
            <person name="Rounsley S."/>
            <person name="Rokhsar D.S."/>
        </authorList>
    </citation>
    <scope>NUCLEOTIDE SEQUENCE [LARGE SCALE GENOMIC DNA]</scope>
    <source>
        <strain evidence="3">cv. AM560-2</strain>
    </source>
</reference>
<evidence type="ECO:0000313" key="3">
    <source>
        <dbReference type="Proteomes" id="UP000091857"/>
    </source>
</evidence>
<dbReference type="OrthoDB" id="778241at2759"/>
<sequence length="309" mass="33723">MEELGSFWSFQESIDELRQRLLCTTIELESLKVEASEVMRKQKEDIKHLIDLLNMAYKERDEAKDQLQKLLNKLLPSNSALLHPILLQTKLESPLVIPMKANSSITESNSLSDTYNHQSHGGSSPVDSFLDAVTSPDFSSINMADSSHINYMNKTYVQDYTGAMSTGLVSASVPKIDPADAAIDSLINGKVLPQKGKLLQAVTEAGPLLQTLLVAGPLPRWRNPPPLQNFKIPPFSIEGGEISITIDQKPAVNASSGARRPLSLSSYPDLSRGSSQMCSASVLNYNNGASGSGLGSCWPLNSAKRQRFH</sequence>
<accession>A0A2C9W1J6</accession>
<keyword evidence="1" id="KW-0175">Coiled coil</keyword>
<protein>
    <submittedName>
        <fullName evidence="2">Uncharacterized protein</fullName>
    </submittedName>
</protein>
<evidence type="ECO:0000256" key="1">
    <source>
        <dbReference type="SAM" id="Coils"/>
    </source>
</evidence>
<dbReference type="Proteomes" id="UP000091857">
    <property type="component" value="Chromosome 4"/>
</dbReference>
<name>A0A2C9W1J6_MANES</name>
<comment type="caution">
    <text evidence="2">The sequence shown here is derived from an EMBL/GenBank/DDBJ whole genome shotgun (WGS) entry which is preliminary data.</text>
</comment>
<dbReference type="InterPro" id="IPR012862">
    <property type="entry name" value="DUF1635"/>
</dbReference>
<dbReference type="AlphaFoldDB" id="A0A2C9W1J6"/>
<dbReference type="PANTHER" id="PTHR33431:SF12">
    <property type="entry name" value="HIGH MOBILITY GROUP BOX PROTEIN, PUTATIVE (DUF1635)-RELATED"/>
    <property type="match status" value="1"/>
</dbReference>
<feature type="coiled-coil region" evidence="1">
    <location>
        <begin position="14"/>
        <end position="73"/>
    </location>
</feature>
<keyword evidence="3" id="KW-1185">Reference proteome</keyword>